<dbReference type="InterPro" id="IPR004698">
    <property type="entry name" value="Zn/Fe_permease_fun/pln"/>
</dbReference>
<evidence type="ECO:0000256" key="4">
    <source>
        <dbReference type="ARBA" id="ARBA00022692"/>
    </source>
</evidence>
<dbReference type="Proteomes" id="UP000321518">
    <property type="component" value="Unassembled WGS sequence"/>
</dbReference>
<reference evidence="10 11" key="1">
    <citation type="submission" date="2019-07" db="EMBL/GenBank/DDBJ databases">
        <title>Rhodotorula toruloides NBRC10032 genome sequencing.</title>
        <authorList>
            <person name="Shida Y."/>
            <person name="Takaku H."/>
            <person name="Ogasawara W."/>
            <person name="Mori K."/>
        </authorList>
    </citation>
    <scope>NUCLEOTIDE SEQUENCE [LARGE SCALE GENOMIC DNA]</scope>
    <source>
        <strain evidence="10 11">NBRC10032</strain>
    </source>
</reference>
<evidence type="ECO:0000256" key="2">
    <source>
        <dbReference type="ARBA" id="ARBA00006939"/>
    </source>
</evidence>
<dbReference type="GO" id="GO:0005385">
    <property type="term" value="F:zinc ion transmembrane transporter activity"/>
    <property type="evidence" value="ECO:0007669"/>
    <property type="project" value="InterPro"/>
</dbReference>
<dbReference type="InterPro" id="IPR003689">
    <property type="entry name" value="ZIP"/>
</dbReference>
<keyword evidence="3 8" id="KW-0813">Transport</keyword>
<comment type="subcellular location">
    <subcellularLocation>
        <location evidence="1 8">Membrane</location>
        <topology evidence="1 8">Multi-pass membrane protein</topology>
    </subcellularLocation>
</comment>
<organism evidence="10 11">
    <name type="scientific">Rhodotorula toruloides</name>
    <name type="common">Yeast</name>
    <name type="synonym">Rhodosporidium toruloides</name>
    <dbReference type="NCBI Taxonomy" id="5286"/>
    <lineage>
        <taxon>Eukaryota</taxon>
        <taxon>Fungi</taxon>
        <taxon>Dikarya</taxon>
        <taxon>Basidiomycota</taxon>
        <taxon>Pucciniomycotina</taxon>
        <taxon>Microbotryomycetes</taxon>
        <taxon>Sporidiobolales</taxon>
        <taxon>Sporidiobolaceae</taxon>
        <taxon>Rhodotorula</taxon>
    </lineage>
</organism>
<keyword evidence="5 8" id="KW-1133">Transmembrane helix</keyword>
<evidence type="ECO:0000256" key="9">
    <source>
        <dbReference type="SAM" id="MobiDB-lite"/>
    </source>
</evidence>
<evidence type="ECO:0000256" key="6">
    <source>
        <dbReference type="ARBA" id="ARBA00023065"/>
    </source>
</evidence>
<name>A0A511KPP3_RHOTO</name>
<feature type="transmembrane region" description="Helical" evidence="8">
    <location>
        <begin position="215"/>
        <end position="237"/>
    </location>
</feature>
<comment type="similarity">
    <text evidence="2 8">Belongs to the ZIP transporter (TC 2.A.5) family.</text>
</comment>
<dbReference type="Pfam" id="PF02535">
    <property type="entry name" value="Zip"/>
    <property type="match status" value="1"/>
</dbReference>
<dbReference type="OrthoDB" id="448280at2759"/>
<dbReference type="AlphaFoldDB" id="A0A511KPP3"/>
<dbReference type="PANTHER" id="PTHR11040">
    <property type="entry name" value="ZINC/IRON TRANSPORTER"/>
    <property type="match status" value="1"/>
</dbReference>
<feature type="transmembrane region" description="Helical" evidence="8">
    <location>
        <begin position="70"/>
        <end position="90"/>
    </location>
</feature>
<comment type="caution">
    <text evidence="10">The sequence shown here is derived from an EMBL/GenBank/DDBJ whole genome shotgun (WGS) entry which is preliminary data.</text>
</comment>
<evidence type="ECO:0000256" key="8">
    <source>
        <dbReference type="RuleBase" id="RU362088"/>
    </source>
</evidence>
<feature type="transmembrane region" description="Helical" evidence="8">
    <location>
        <begin position="320"/>
        <end position="341"/>
    </location>
</feature>
<feature type="transmembrane region" description="Helical" evidence="8">
    <location>
        <begin position="30"/>
        <end position="49"/>
    </location>
</feature>
<proteinExistence type="inferred from homology"/>
<gene>
    <name evidence="10" type="ORF">Rt10032_c20g6347</name>
</gene>
<feature type="region of interest" description="Disordered" evidence="9">
    <location>
        <begin position="165"/>
        <end position="184"/>
    </location>
</feature>
<accession>A0A511KPP3</accession>
<keyword evidence="6 8" id="KW-0406">Ion transport</keyword>
<protein>
    <submittedName>
        <fullName evidence="10">Zip-like iron-zinc transporter</fullName>
    </submittedName>
</protein>
<dbReference type="GO" id="GO:0005886">
    <property type="term" value="C:plasma membrane"/>
    <property type="evidence" value="ECO:0007669"/>
    <property type="project" value="TreeGrafter"/>
</dbReference>
<evidence type="ECO:0000313" key="11">
    <source>
        <dbReference type="Proteomes" id="UP000321518"/>
    </source>
</evidence>
<dbReference type="PANTHER" id="PTHR11040:SF32">
    <property type="entry name" value="ZINC-REGULATED TRANSPORTER 1"/>
    <property type="match status" value="1"/>
</dbReference>
<feature type="transmembrane region" description="Helical" evidence="8">
    <location>
        <begin position="274"/>
        <end position="300"/>
    </location>
</feature>
<dbReference type="EMBL" id="BJWK01000020">
    <property type="protein sequence ID" value="GEM12330.1"/>
    <property type="molecule type" value="Genomic_DNA"/>
</dbReference>
<evidence type="ECO:0000256" key="3">
    <source>
        <dbReference type="ARBA" id="ARBA00022448"/>
    </source>
</evidence>
<evidence type="ECO:0000256" key="5">
    <source>
        <dbReference type="ARBA" id="ARBA00022989"/>
    </source>
</evidence>
<evidence type="ECO:0000256" key="1">
    <source>
        <dbReference type="ARBA" id="ARBA00004141"/>
    </source>
</evidence>
<feature type="transmembrane region" description="Helical" evidence="8">
    <location>
        <begin position="353"/>
        <end position="371"/>
    </location>
</feature>
<feature type="transmembrane region" description="Helical" evidence="8">
    <location>
        <begin position="243"/>
        <end position="262"/>
    </location>
</feature>
<feature type="transmembrane region" description="Helical" evidence="8">
    <location>
        <begin position="110"/>
        <end position="133"/>
    </location>
</feature>
<sequence>MSILEARQVVDATAGGACGPTSIGRIGLRIGAIFVILATSMVGTLFPIFSKRVSVLRRAVPGWIFEFAKFFGSGVILATGLIHLLEPAASALGEGSTRSNGGCINDAWGAYPYAFAICLISLFLTFVTQICAFRLGTARLAKLGVKASPHIHVVGHPGHVQEQDRAATLPGAAAESTGEADSLEKGEYTKDVEVESQQSQHFHDASEQNPFVAQLLGVATLEFGVVLHSVIIGLTLATTEDSGFTTLFVVIIFHQVFEGLGLGTRLSFLKLDPAWAWVPWVGALLYSLCTPIGMAIGLGVREGLSMSGATAQVSSGVLDAFSSGILLYTATVELLAHEFIFNKFYHTCSWKRLFFSLVCFAAGAGVMALLGKWA</sequence>
<dbReference type="NCBIfam" id="TIGR00820">
    <property type="entry name" value="zip"/>
    <property type="match status" value="1"/>
</dbReference>
<evidence type="ECO:0000313" key="10">
    <source>
        <dbReference type="EMBL" id="GEM12330.1"/>
    </source>
</evidence>
<keyword evidence="4 8" id="KW-0812">Transmembrane</keyword>
<keyword evidence="7 8" id="KW-0472">Membrane</keyword>
<evidence type="ECO:0000256" key="7">
    <source>
        <dbReference type="ARBA" id="ARBA00023136"/>
    </source>
</evidence>